<dbReference type="PANTHER" id="PTHR11063">
    <property type="entry name" value="GLUTAMATE SEMIALDEHYDE DEHYDROGENASE"/>
    <property type="match status" value="1"/>
</dbReference>
<dbReference type="CDD" id="cd07079">
    <property type="entry name" value="ALDH_F18-19_ProA-GPR"/>
    <property type="match status" value="1"/>
</dbReference>
<comment type="similarity">
    <text evidence="7">Belongs to the gamma-glutamyl phosphate reductase family.</text>
</comment>
<keyword evidence="4 7" id="KW-0521">NADP</keyword>
<feature type="coiled-coil region" evidence="8">
    <location>
        <begin position="33"/>
        <end position="60"/>
    </location>
</feature>
<dbReference type="InterPro" id="IPR015590">
    <property type="entry name" value="Aldehyde_DH_dom"/>
</dbReference>
<dbReference type="EC" id="1.2.1.41" evidence="7"/>
<dbReference type="Pfam" id="PF00171">
    <property type="entry name" value="Aldedh"/>
    <property type="match status" value="1"/>
</dbReference>
<dbReference type="Proteomes" id="UP001144110">
    <property type="component" value="Unassembled WGS sequence"/>
</dbReference>
<comment type="subcellular location">
    <subcellularLocation>
        <location evidence="7">Cytoplasm</location>
    </subcellularLocation>
</comment>
<dbReference type="SUPFAM" id="SSF53720">
    <property type="entry name" value="ALDH-like"/>
    <property type="match status" value="1"/>
</dbReference>
<keyword evidence="8" id="KW-0175">Coiled coil</keyword>
<evidence type="ECO:0000256" key="3">
    <source>
        <dbReference type="ARBA" id="ARBA00022650"/>
    </source>
</evidence>
<keyword evidence="3 7" id="KW-0641">Proline biosynthesis</keyword>
<evidence type="ECO:0000256" key="6">
    <source>
        <dbReference type="ARBA" id="ARBA00049024"/>
    </source>
</evidence>
<comment type="function">
    <text evidence="7">Catalyzes the NADPH-dependent reduction of L-glutamate 5-phosphate into L-glutamate 5-semialdehyde and phosphate. The product spontaneously undergoes cyclization to form 1-pyrroline-5-carboxylate.</text>
</comment>
<dbReference type="Gene3D" id="3.40.605.10">
    <property type="entry name" value="Aldehyde Dehydrogenase, Chain A, domain 1"/>
    <property type="match status" value="1"/>
</dbReference>
<evidence type="ECO:0000256" key="8">
    <source>
        <dbReference type="SAM" id="Coils"/>
    </source>
</evidence>
<dbReference type="PROSITE" id="PS01223">
    <property type="entry name" value="PROA"/>
    <property type="match status" value="1"/>
</dbReference>
<protein>
    <recommendedName>
        <fullName evidence="7">Gamma-glutamyl phosphate reductase</fullName>
        <shortName evidence="7">GPR</shortName>
        <ecNumber evidence="7">1.2.1.41</ecNumber>
    </recommendedName>
    <alternativeName>
        <fullName evidence="7">Glutamate-5-semialdehyde dehydrogenase</fullName>
    </alternativeName>
    <alternativeName>
        <fullName evidence="7">Glutamyl-gamma-semialdehyde dehydrogenase</fullName>
        <shortName evidence="7">GSA dehydrogenase</shortName>
    </alternativeName>
</protein>
<dbReference type="GO" id="GO:0004350">
    <property type="term" value="F:glutamate-5-semialdehyde dehydrogenase activity"/>
    <property type="evidence" value="ECO:0007669"/>
    <property type="project" value="UniProtKB-UniRule"/>
</dbReference>
<dbReference type="EMBL" id="JAPHEG010000001">
    <property type="protein sequence ID" value="MDF2952880.1"/>
    <property type="molecule type" value="Genomic_DNA"/>
</dbReference>
<dbReference type="FunFam" id="3.40.309.10:FF:000006">
    <property type="entry name" value="Gamma-glutamyl phosphate reductase"/>
    <property type="match status" value="1"/>
</dbReference>
<evidence type="ECO:0000256" key="4">
    <source>
        <dbReference type="ARBA" id="ARBA00022857"/>
    </source>
</evidence>
<dbReference type="GO" id="GO:0055129">
    <property type="term" value="P:L-proline biosynthetic process"/>
    <property type="evidence" value="ECO:0007669"/>
    <property type="project" value="UniProtKB-UniRule"/>
</dbReference>
<dbReference type="InterPro" id="IPR020593">
    <property type="entry name" value="G-glutamylP_reductase_CS"/>
</dbReference>
<dbReference type="AlphaFoldDB" id="A0AAE3P3E7"/>
<evidence type="ECO:0000256" key="7">
    <source>
        <dbReference type="HAMAP-Rule" id="MF_00412"/>
    </source>
</evidence>
<keyword evidence="7" id="KW-0963">Cytoplasm</keyword>
<comment type="caution">
    <text evidence="10">The sequence shown here is derived from an EMBL/GenBank/DDBJ whole genome shotgun (WGS) entry which is preliminary data.</text>
</comment>
<evidence type="ECO:0000256" key="2">
    <source>
        <dbReference type="ARBA" id="ARBA00022605"/>
    </source>
</evidence>
<comment type="catalytic activity">
    <reaction evidence="6 7">
        <text>L-glutamate 5-semialdehyde + phosphate + NADP(+) = L-glutamyl 5-phosphate + NADPH + H(+)</text>
        <dbReference type="Rhea" id="RHEA:19541"/>
        <dbReference type="ChEBI" id="CHEBI:15378"/>
        <dbReference type="ChEBI" id="CHEBI:43474"/>
        <dbReference type="ChEBI" id="CHEBI:57783"/>
        <dbReference type="ChEBI" id="CHEBI:58066"/>
        <dbReference type="ChEBI" id="CHEBI:58274"/>
        <dbReference type="ChEBI" id="CHEBI:58349"/>
        <dbReference type="EC" id="1.2.1.41"/>
    </reaction>
</comment>
<sequence length="421" mass="47306">MGEEQLKEMVFDMAKRAKMASKDLIILSSHTKNEVLKRVAQKLREKKEELKKINEKDVNQAIIQGHTKAFIDRLTLTDKIIEGMARGLEEVAMLPDPVGEVVKMWKRPNGLWVGKMRIPLGVIAMIYESRPNVTIDAAGLCFKSGNAVILRGGKEALNSNIALGEIFRETLREFNISEDVVQVVPTPNRKLMEYMLELEEYIDLIIPRGGEGLIRFVTEKARMPVIKHYKGVCHVYIDEEVDIKKAKEIAINAKCQRPGVCNAMETLLVHKNIAEKILPSLGEEYKKFGVELRGCPETLKYIPWAKPATEEDWYAEYLDLILAIKVVEDINSAIEHISKYGSNHTEAIVTENYLKAMKFLKEVDASVVLVNASTRFNDGGELGLGAEIGISTTKMHAYGPMGLEELTTTKFIVFGDGQIRT</sequence>
<dbReference type="NCBIfam" id="TIGR00407">
    <property type="entry name" value="proA"/>
    <property type="match status" value="1"/>
</dbReference>
<organism evidence="10 11">
    <name type="scientific">Candidatus Thermodesulfobacterium syntrophicum</name>
    <dbReference type="NCBI Taxonomy" id="3060442"/>
    <lineage>
        <taxon>Bacteria</taxon>
        <taxon>Pseudomonadati</taxon>
        <taxon>Thermodesulfobacteriota</taxon>
        <taxon>Thermodesulfobacteria</taxon>
        <taxon>Thermodesulfobacteriales</taxon>
        <taxon>Thermodesulfobacteriaceae</taxon>
        <taxon>Thermodesulfobacterium</taxon>
    </lineage>
</organism>
<dbReference type="HAMAP" id="MF_00412">
    <property type="entry name" value="ProA"/>
    <property type="match status" value="1"/>
</dbReference>
<name>A0AAE3P3E7_9BACT</name>
<dbReference type="InterPro" id="IPR000965">
    <property type="entry name" value="GPR_dom"/>
</dbReference>
<evidence type="ECO:0000256" key="1">
    <source>
        <dbReference type="ARBA" id="ARBA00004985"/>
    </source>
</evidence>
<reference evidence="10" key="1">
    <citation type="submission" date="2022-11" db="EMBL/GenBank/DDBJ databases">
        <title>Candidatus Alkanophaga archaea from heated hydrothermal vent sediment oxidize petroleum alkanes.</title>
        <authorList>
            <person name="Zehnle H."/>
            <person name="Laso-Perez R."/>
            <person name="Lipp J."/>
            <person name="Teske A."/>
            <person name="Wegener G."/>
        </authorList>
    </citation>
    <scope>NUCLEOTIDE SEQUENCE</scope>
    <source>
        <strain evidence="10">MCA70</strain>
    </source>
</reference>
<feature type="domain" description="Aldehyde dehydrogenase" evidence="9">
    <location>
        <begin position="9"/>
        <end position="290"/>
    </location>
</feature>
<dbReference type="PIRSF" id="PIRSF000151">
    <property type="entry name" value="GPR"/>
    <property type="match status" value="1"/>
</dbReference>
<dbReference type="InterPro" id="IPR016163">
    <property type="entry name" value="Ald_DH_C"/>
</dbReference>
<proteinExistence type="inferred from homology"/>
<dbReference type="Gene3D" id="3.40.309.10">
    <property type="entry name" value="Aldehyde Dehydrogenase, Chain A, domain 2"/>
    <property type="match status" value="1"/>
</dbReference>
<evidence type="ECO:0000313" key="11">
    <source>
        <dbReference type="Proteomes" id="UP001144110"/>
    </source>
</evidence>
<accession>A0AAE3P3E7</accession>
<dbReference type="PANTHER" id="PTHR11063:SF8">
    <property type="entry name" value="DELTA-1-PYRROLINE-5-CARBOXYLATE SYNTHASE"/>
    <property type="match status" value="1"/>
</dbReference>
<evidence type="ECO:0000259" key="9">
    <source>
        <dbReference type="Pfam" id="PF00171"/>
    </source>
</evidence>
<evidence type="ECO:0000313" key="10">
    <source>
        <dbReference type="EMBL" id="MDF2952880.1"/>
    </source>
</evidence>
<dbReference type="InterPro" id="IPR012134">
    <property type="entry name" value="Glu-5-SA_DH"/>
</dbReference>
<keyword evidence="2 7" id="KW-0028">Amino-acid biosynthesis</keyword>
<gene>
    <name evidence="7" type="primary">proA</name>
    <name evidence="10" type="ORF">OD816_000125</name>
</gene>
<dbReference type="NCBIfam" id="NF001221">
    <property type="entry name" value="PRK00197.1"/>
    <property type="match status" value="1"/>
</dbReference>
<keyword evidence="5 7" id="KW-0560">Oxidoreductase</keyword>
<dbReference type="GO" id="GO:0005737">
    <property type="term" value="C:cytoplasm"/>
    <property type="evidence" value="ECO:0007669"/>
    <property type="project" value="UniProtKB-SubCell"/>
</dbReference>
<dbReference type="InterPro" id="IPR016162">
    <property type="entry name" value="Ald_DH_N"/>
</dbReference>
<dbReference type="InterPro" id="IPR016161">
    <property type="entry name" value="Ald_DH/histidinol_DH"/>
</dbReference>
<comment type="pathway">
    <text evidence="1 7">Amino-acid biosynthesis; L-proline biosynthesis; L-glutamate 5-semialdehyde from L-glutamate: step 2/2.</text>
</comment>
<evidence type="ECO:0000256" key="5">
    <source>
        <dbReference type="ARBA" id="ARBA00023002"/>
    </source>
</evidence>
<dbReference type="GO" id="GO:0050661">
    <property type="term" value="F:NADP binding"/>
    <property type="evidence" value="ECO:0007669"/>
    <property type="project" value="InterPro"/>
</dbReference>